<dbReference type="SMART" id="SM00388">
    <property type="entry name" value="HisKA"/>
    <property type="match status" value="1"/>
</dbReference>
<dbReference type="RefSeq" id="WP_242034142.1">
    <property type="nucleotide sequence ID" value="NZ_CP021056.1"/>
</dbReference>
<keyword evidence="4" id="KW-0597">Phosphoprotein</keyword>
<gene>
    <name evidence="14" type="ORF">B6N60_00921</name>
</gene>
<keyword evidence="9" id="KW-0472">Membrane</keyword>
<keyword evidence="6" id="KW-0418">Kinase</keyword>
<evidence type="ECO:0000256" key="4">
    <source>
        <dbReference type="ARBA" id="ARBA00022553"/>
    </source>
</evidence>
<dbReference type="PROSITE" id="PS50109">
    <property type="entry name" value="HIS_KIN"/>
    <property type="match status" value="1"/>
</dbReference>
<dbReference type="PRINTS" id="PR00344">
    <property type="entry name" value="BCTRLSENSOR"/>
</dbReference>
<keyword evidence="7" id="KW-0902">Two-component regulatory system</keyword>
<dbReference type="InterPro" id="IPR036890">
    <property type="entry name" value="HATPase_C_sf"/>
</dbReference>
<dbReference type="Gene3D" id="3.30.450.20">
    <property type="entry name" value="PAS domain"/>
    <property type="match status" value="1"/>
</dbReference>
<proteinExistence type="predicted"/>
<evidence type="ECO:0000256" key="7">
    <source>
        <dbReference type="ARBA" id="ARBA00023012"/>
    </source>
</evidence>
<dbReference type="InterPro" id="IPR003594">
    <property type="entry name" value="HATPase_dom"/>
</dbReference>
<feature type="domain" description="PAS" evidence="11">
    <location>
        <begin position="340"/>
        <end position="383"/>
    </location>
</feature>
<evidence type="ECO:0000313" key="14">
    <source>
        <dbReference type="EMBL" id="QXE22239.1"/>
    </source>
</evidence>
<comment type="catalytic activity">
    <reaction evidence="1">
        <text>ATP + protein L-histidine = ADP + protein N-phospho-L-histidine.</text>
        <dbReference type="EC" id="2.7.13.3"/>
    </reaction>
</comment>
<evidence type="ECO:0000256" key="6">
    <source>
        <dbReference type="ARBA" id="ARBA00022777"/>
    </source>
</evidence>
<evidence type="ECO:0000259" key="13">
    <source>
        <dbReference type="PROSITE" id="PS50885"/>
    </source>
</evidence>
<dbReference type="SUPFAM" id="SSF55785">
    <property type="entry name" value="PYP-like sensor domain (PAS domain)"/>
    <property type="match status" value="1"/>
</dbReference>
<dbReference type="SMART" id="SM00387">
    <property type="entry name" value="HATPase_c"/>
    <property type="match status" value="1"/>
</dbReference>
<dbReference type="InterPro" id="IPR013656">
    <property type="entry name" value="PAS_4"/>
</dbReference>
<dbReference type="InterPro" id="IPR003660">
    <property type="entry name" value="HAMP_dom"/>
</dbReference>
<feature type="domain" description="HAMP" evidence="13">
    <location>
        <begin position="275"/>
        <end position="328"/>
    </location>
</feature>
<feature type="transmembrane region" description="Helical" evidence="9">
    <location>
        <begin position="55"/>
        <end position="76"/>
    </location>
</feature>
<dbReference type="InterPro" id="IPR000014">
    <property type="entry name" value="PAS"/>
</dbReference>
<dbReference type="Pfam" id="PF08448">
    <property type="entry name" value="PAS_4"/>
    <property type="match status" value="1"/>
</dbReference>
<dbReference type="GO" id="GO:0016020">
    <property type="term" value="C:membrane"/>
    <property type="evidence" value="ECO:0007669"/>
    <property type="project" value="UniProtKB-SubCell"/>
</dbReference>
<dbReference type="GO" id="GO:0000155">
    <property type="term" value="F:phosphorelay sensor kinase activity"/>
    <property type="evidence" value="ECO:0007669"/>
    <property type="project" value="InterPro"/>
</dbReference>
<dbReference type="PROSITE" id="PS50885">
    <property type="entry name" value="HAMP"/>
    <property type="match status" value="1"/>
</dbReference>
<dbReference type="Pfam" id="PF02518">
    <property type="entry name" value="HATPase_c"/>
    <property type="match status" value="1"/>
</dbReference>
<dbReference type="SUPFAM" id="SSF47384">
    <property type="entry name" value="Homodimeric domain of signal transducing histidine kinase"/>
    <property type="match status" value="1"/>
</dbReference>
<dbReference type="Proteomes" id="UP000683511">
    <property type="component" value="Chromosome"/>
</dbReference>
<dbReference type="KEGG" id="rsin:B6N60_00921"/>
<evidence type="ECO:0000256" key="8">
    <source>
        <dbReference type="SAM" id="Coils"/>
    </source>
</evidence>
<feature type="domain" description="PAC" evidence="12">
    <location>
        <begin position="408"/>
        <end position="464"/>
    </location>
</feature>
<dbReference type="Gene3D" id="1.10.287.130">
    <property type="match status" value="1"/>
</dbReference>
<evidence type="ECO:0000259" key="11">
    <source>
        <dbReference type="PROSITE" id="PS50112"/>
    </source>
</evidence>
<dbReference type="CDD" id="cd06225">
    <property type="entry name" value="HAMP"/>
    <property type="match status" value="1"/>
</dbReference>
<evidence type="ECO:0000256" key="1">
    <source>
        <dbReference type="ARBA" id="ARBA00000085"/>
    </source>
</evidence>
<reference evidence="14" key="1">
    <citation type="submission" date="2017-04" db="EMBL/GenBank/DDBJ databases">
        <title>Genome deletions in a multicellular cyanobacterial endosymbiont for morphological adaptation in marine diatoms.</title>
        <authorList>
            <person name="Wang Y."/>
            <person name="Gao H."/>
            <person name="Li R."/>
            <person name="Xu X."/>
        </authorList>
    </citation>
    <scope>NUCLEOTIDE SEQUENCE</scope>
    <source>
        <strain evidence="14">FACHB 800</strain>
    </source>
</reference>
<dbReference type="InterPro" id="IPR035965">
    <property type="entry name" value="PAS-like_dom_sf"/>
</dbReference>
<feature type="transmembrane region" description="Helical" evidence="9">
    <location>
        <begin position="256"/>
        <end position="277"/>
    </location>
</feature>
<evidence type="ECO:0000259" key="10">
    <source>
        <dbReference type="PROSITE" id="PS50109"/>
    </source>
</evidence>
<dbReference type="EMBL" id="CP021056">
    <property type="protein sequence ID" value="QXE22239.1"/>
    <property type="molecule type" value="Genomic_DNA"/>
</dbReference>
<dbReference type="SUPFAM" id="SSF158472">
    <property type="entry name" value="HAMP domain-like"/>
    <property type="match status" value="1"/>
</dbReference>
<feature type="coiled-coil region" evidence="8">
    <location>
        <begin position="455"/>
        <end position="489"/>
    </location>
</feature>
<evidence type="ECO:0000313" key="15">
    <source>
        <dbReference type="Proteomes" id="UP000683511"/>
    </source>
</evidence>
<keyword evidence="5" id="KW-0808">Transferase</keyword>
<evidence type="ECO:0000256" key="5">
    <source>
        <dbReference type="ARBA" id="ARBA00022679"/>
    </source>
</evidence>
<dbReference type="InterPro" id="IPR000700">
    <property type="entry name" value="PAS-assoc_C"/>
</dbReference>
<dbReference type="PANTHER" id="PTHR43065:SF50">
    <property type="entry name" value="HISTIDINE KINASE"/>
    <property type="match status" value="1"/>
</dbReference>
<dbReference type="InterPro" id="IPR005467">
    <property type="entry name" value="His_kinase_dom"/>
</dbReference>
<evidence type="ECO:0000259" key="12">
    <source>
        <dbReference type="PROSITE" id="PS50113"/>
    </source>
</evidence>
<keyword evidence="9" id="KW-1133">Transmembrane helix</keyword>
<dbReference type="NCBIfam" id="TIGR00229">
    <property type="entry name" value="sensory_box"/>
    <property type="match status" value="1"/>
</dbReference>
<organism evidence="14 15">
    <name type="scientific">Richelia sinica FACHB-800</name>
    <dbReference type="NCBI Taxonomy" id="1357546"/>
    <lineage>
        <taxon>Bacteria</taxon>
        <taxon>Bacillati</taxon>
        <taxon>Cyanobacteriota</taxon>
        <taxon>Cyanophyceae</taxon>
        <taxon>Nostocales</taxon>
        <taxon>Nostocaceae</taxon>
        <taxon>Richelia</taxon>
    </lineage>
</organism>
<dbReference type="SUPFAM" id="SSF55874">
    <property type="entry name" value="ATPase domain of HSP90 chaperone/DNA topoisomerase II/histidine kinase"/>
    <property type="match status" value="1"/>
</dbReference>
<name>A0A975T544_9NOST</name>
<evidence type="ECO:0000256" key="3">
    <source>
        <dbReference type="ARBA" id="ARBA00012438"/>
    </source>
</evidence>
<dbReference type="CDD" id="cd00082">
    <property type="entry name" value="HisKA"/>
    <property type="match status" value="1"/>
</dbReference>
<keyword evidence="9" id="KW-0812">Transmembrane</keyword>
<protein>
    <recommendedName>
        <fullName evidence="3">histidine kinase</fullName>
        <ecNumber evidence="3">2.7.13.3</ecNumber>
    </recommendedName>
</protein>
<dbReference type="PROSITE" id="PS50113">
    <property type="entry name" value="PAC"/>
    <property type="match status" value="1"/>
</dbReference>
<keyword evidence="8" id="KW-0175">Coiled coil</keyword>
<evidence type="ECO:0000256" key="2">
    <source>
        <dbReference type="ARBA" id="ARBA00004370"/>
    </source>
</evidence>
<dbReference type="AlphaFoldDB" id="A0A975T544"/>
<dbReference type="EC" id="2.7.13.3" evidence="3"/>
<dbReference type="PANTHER" id="PTHR43065">
    <property type="entry name" value="SENSOR HISTIDINE KINASE"/>
    <property type="match status" value="1"/>
</dbReference>
<dbReference type="CDD" id="cd00130">
    <property type="entry name" value="PAS"/>
    <property type="match status" value="1"/>
</dbReference>
<dbReference type="InterPro" id="IPR003661">
    <property type="entry name" value="HisK_dim/P_dom"/>
</dbReference>
<dbReference type="Gene3D" id="3.30.565.10">
    <property type="entry name" value="Histidine kinase-like ATPase, C-terminal domain"/>
    <property type="match status" value="1"/>
</dbReference>
<evidence type="ECO:0000256" key="9">
    <source>
        <dbReference type="SAM" id="Phobius"/>
    </source>
</evidence>
<accession>A0A975T544</accession>
<dbReference type="Gene3D" id="6.10.340.10">
    <property type="match status" value="1"/>
</dbReference>
<sequence length="768" mass="86848">MNLLRPSLTKAAQSLSSFRSNPATRANHLPMPPISFNLPTRCQQWFAQSKIGRKIGYGYALAIGVALLGTFVGDYLGNRYKEEASILSIHAQTELQINSNLKAIILQSLVHEQKLITLIDYPESFQKEYHELIEYTEEVQERWLELKKFAATAKQEEVKQYEMYDELFRKYDPIVTSYVQEVSKLKQKLNQYSIHSPEFSEQARTQLDNIFNKFVWEKLDQLTYDISDIMVLSQRELATAKQNEATANRLDTKISLFSTLLSIGIAASLAYLTIYAITLPIQATTKVAQRVSQESNFDLQAPVINNDEVGILTTSLNDLIKRFKTLLIEHKASAEQLRESQQLLQLVINTIPQTIYWKDRNSVFLGCNQKLAELAGLESPEAIIGKKDDEVLAKKEASLHDSQIMNTNSQEIGVLECVHNAYGQNMWTETNRVPLHDAEGNVIGILVTVQDITERKESELHLQQLNQELERHSLQLKDALTKLKKSQMELIQSEKMSSLGQLVAGIAHEINNPVNFIHGNITYANEYAHELLDLLNQYEKHYPHPPAEIETLRKDIDVEFLSEDFTKLLESMQIGTNRIRDIILSLRNFSRLDEAEVKNVDIHEGINSTLTILHNRIKAKPDTPEIQVIKEYGQLPLVECYPGQLNQVFMNIICNAIDAILETHIGKTYEEICANPGKIVIKTQLENDQSISIRITDNGPGMTKDVSAKLFDPFFTTKPVGQGTGLGLSISHQIITEKHGGKLYCNTAPGEGTEFVIEIPVGEFSVDV</sequence>
<keyword evidence="15" id="KW-1185">Reference proteome</keyword>
<dbReference type="InterPro" id="IPR036097">
    <property type="entry name" value="HisK_dim/P_sf"/>
</dbReference>
<comment type="subcellular location">
    <subcellularLocation>
        <location evidence="2">Membrane</location>
    </subcellularLocation>
</comment>
<feature type="domain" description="Histidine kinase" evidence="10">
    <location>
        <begin position="505"/>
        <end position="763"/>
    </location>
</feature>
<dbReference type="InterPro" id="IPR004358">
    <property type="entry name" value="Sig_transdc_His_kin-like_C"/>
</dbReference>
<dbReference type="PROSITE" id="PS50112">
    <property type="entry name" value="PAS"/>
    <property type="match status" value="1"/>
</dbReference>